<dbReference type="Gene3D" id="1.25.40.10">
    <property type="entry name" value="Tetratricopeptide repeat domain"/>
    <property type="match status" value="1"/>
</dbReference>
<accession>A0A7X1AV37</accession>
<keyword evidence="1" id="KW-0732">Signal</keyword>
<proteinExistence type="predicted"/>
<evidence type="ECO:0000256" key="1">
    <source>
        <dbReference type="SAM" id="SignalP"/>
    </source>
</evidence>
<organism evidence="2 3">
    <name type="scientific">Puniceicoccus vermicola</name>
    <dbReference type="NCBI Taxonomy" id="388746"/>
    <lineage>
        <taxon>Bacteria</taxon>
        <taxon>Pseudomonadati</taxon>
        <taxon>Verrucomicrobiota</taxon>
        <taxon>Opitutia</taxon>
        <taxon>Puniceicoccales</taxon>
        <taxon>Puniceicoccaceae</taxon>
        <taxon>Puniceicoccus</taxon>
    </lineage>
</organism>
<dbReference type="InterPro" id="IPR011990">
    <property type="entry name" value="TPR-like_helical_dom_sf"/>
</dbReference>
<evidence type="ECO:0008006" key="4">
    <source>
        <dbReference type="Google" id="ProtNLM"/>
    </source>
</evidence>
<gene>
    <name evidence="2" type="ORF">H5P30_01720</name>
</gene>
<dbReference type="SUPFAM" id="SSF48452">
    <property type="entry name" value="TPR-like"/>
    <property type="match status" value="1"/>
</dbReference>
<protein>
    <recommendedName>
        <fullName evidence="4">Tetratricopeptide repeat protein</fullName>
    </recommendedName>
</protein>
<reference evidence="2 3" key="1">
    <citation type="submission" date="2020-07" db="EMBL/GenBank/DDBJ databases">
        <authorList>
            <person name="Feng X."/>
        </authorList>
    </citation>
    <scope>NUCLEOTIDE SEQUENCE [LARGE SCALE GENOMIC DNA]</scope>
    <source>
        <strain evidence="2 3">JCM14086</strain>
    </source>
</reference>
<dbReference type="EMBL" id="JACHVA010000022">
    <property type="protein sequence ID" value="MBC2600492.1"/>
    <property type="molecule type" value="Genomic_DNA"/>
</dbReference>
<comment type="caution">
    <text evidence="2">The sequence shown here is derived from an EMBL/GenBank/DDBJ whole genome shotgun (WGS) entry which is preliminary data.</text>
</comment>
<feature type="chain" id="PRO_5031172600" description="Tetratricopeptide repeat protein" evidence="1">
    <location>
        <begin position="21"/>
        <end position="378"/>
    </location>
</feature>
<dbReference type="RefSeq" id="WP_185691239.1">
    <property type="nucleotide sequence ID" value="NZ_JACHVA010000022.1"/>
</dbReference>
<name>A0A7X1AV37_9BACT</name>
<keyword evidence="3" id="KW-1185">Reference proteome</keyword>
<feature type="signal peptide" evidence="1">
    <location>
        <begin position="1"/>
        <end position="20"/>
    </location>
</feature>
<sequence>MNCNLRFWGRGLLLSLSVSALCLPTLGAQDTDLPELSPAPQPPKTFTLDMPATVLDLNDQPQTILGMEEGDLVIAFPNLPDSEAIVPVDGEGIFVKVPRPDPMDQWVASAARGDYRPMLKGLRPKMAPLVWLLQIPPSRTNLHILFYNYYQALVLTGDLEEAVAISMEMPWDDLSTDFLDLAENLVYRTIEENDLEATEQMLSVLSGSLDAESLARIGFPVADAARTAGAHELASKIYGTLAQSEDEALRQKSLLWAGYSKAVENQAAEARAVLDQVPELSRGDENFLTYCLARGRLGLAEGNTNEALRYLSRAMVLSTVKASFKPELYYLLTVGYTESGQEEAASRLAREFAIFYPENPWLEQYRQEFGGADEPILN</sequence>
<evidence type="ECO:0000313" key="3">
    <source>
        <dbReference type="Proteomes" id="UP000525652"/>
    </source>
</evidence>
<dbReference type="Proteomes" id="UP000525652">
    <property type="component" value="Unassembled WGS sequence"/>
</dbReference>
<dbReference type="AlphaFoldDB" id="A0A7X1AV37"/>
<evidence type="ECO:0000313" key="2">
    <source>
        <dbReference type="EMBL" id="MBC2600492.1"/>
    </source>
</evidence>